<dbReference type="SUPFAM" id="SSF63999">
    <property type="entry name" value="Thiamin pyrophosphokinase, catalytic domain"/>
    <property type="match status" value="1"/>
</dbReference>
<dbReference type="InterPro" id="IPR006282">
    <property type="entry name" value="Thi_PPkinase"/>
</dbReference>
<name>A0A2K1P3U5_9BACT</name>
<evidence type="ECO:0000256" key="4">
    <source>
        <dbReference type="ARBA" id="ARBA00022840"/>
    </source>
</evidence>
<dbReference type="EMBL" id="AZRM01000064">
    <property type="protein sequence ID" value="PNR97444.1"/>
    <property type="molecule type" value="Genomic_DNA"/>
</dbReference>
<dbReference type="InterPro" id="IPR036371">
    <property type="entry name" value="TPK_B1-bd_sf"/>
</dbReference>
<evidence type="ECO:0000256" key="2">
    <source>
        <dbReference type="ARBA" id="ARBA00022741"/>
    </source>
</evidence>
<dbReference type="Pfam" id="PF04263">
    <property type="entry name" value="TPK_catalytic"/>
    <property type="match status" value="1"/>
</dbReference>
<dbReference type="GO" id="GO:0030975">
    <property type="term" value="F:thiamine binding"/>
    <property type="evidence" value="ECO:0007669"/>
    <property type="project" value="InterPro"/>
</dbReference>
<dbReference type="Gene3D" id="3.40.50.10240">
    <property type="entry name" value="Thiamin pyrophosphokinase, catalytic domain"/>
    <property type="match status" value="1"/>
</dbReference>
<proteinExistence type="predicted"/>
<accession>A0A2K1P3U5</accession>
<dbReference type="GO" id="GO:0004788">
    <property type="term" value="F:thiamine diphosphokinase activity"/>
    <property type="evidence" value="ECO:0007669"/>
    <property type="project" value="UniProtKB-UniRule"/>
</dbReference>
<dbReference type="CDD" id="cd07995">
    <property type="entry name" value="TPK"/>
    <property type="match status" value="1"/>
</dbReference>
<evidence type="ECO:0000256" key="1">
    <source>
        <dbReference type="ARBA" id="ARBA00022679"/>
    </source>
</evidence>
<comment type="caution">
    <text evidence="7">The sequence shown here is derived from an EMBL/GenBank/DDBJ whole genome shotgun (WGS) entry which is preliminary data.</text>
</comment>
<dbReference type="AlphaFoldDB" id="A0A2K1P3U5"/>
<gene>
    <name evidence="7" type="ORF">X928_09835</name>
</gene>
<dbReference type="Proteomes" id="UP000236199">
    <property type="component" value="Unassembled WGS sequence"/>
</dbReference>
<sequence>MGGGQTIVYIISGAEPRSSLEFYKKMIQKAHLTIACDAGIKIFKKLNSPPNYLIGDFDSASIQDLQWAEDNNTEILRYPKEKDEIDTELALIFLKENRYKNIVLSGVLGNRIDQEMASVFLLAEYIDLNPVILEEDVKIGIVNKRVEEEAQIGESWSILRIGEPVIGLTLKGFKYSLNKKDIFDFKSLGISNESKENKIEISVESGMVVYIRWIDKKW</sequence>
<keyword evidence="3" id="KW-0418">Kinase</keyword>
<keyword evidence="2" id="KW-0547">Nucleotide-binding</keyword>
<dbReference type="GO" id="GO:0016301">
    <property type="term" value="F:kinase activity"/>
    <property type="evidence" value="ECO:0007669"/>
    <property type="project" value="UniProtKB-KW"/>
</dbReference>
<dbReference type="InterPro" id="IPR036759">
    <property type="entry name" value="TPK_catalytic_sf"/>
</dbReference>
<evidence type="ECO:0000256" key="5">
    <source>
        <dbReference type="NCBIfam" id="TIGR01378"/>
    </source>
</evidence>
<organism evidence="7 8">
    <name type="scientific">Petrotoga miotherma DSM 10691</name>
    <dbReference type="NCBI Taxonomy" id="1434326"/>
    <lineage>
        <taxon>Bacteria</taxon>
        <taxon>Thermotogati</taxon>
        <taxon>Thermotogota</taxon>
        <taxon>Thermotogae</taxon>
        <taxon>Petrotogales</taxon>
        <taxon>Petrotogaceae</taxon>
        <taxon>Petrotoga</taxon>
    </lineage>
</organism>
<dbReference type="PANTHER" id="PTHR41299">
    <property type="entry name" value="THIAMINE PYROPHOSPHOKINASE"/>
    <property type="match status" value="1"/>
</dbReference>
<dbReference type="InterPro" id="IPR007371">
    <property type="entry name" value="TPK_catalytic"/>
</dbReference>
<dbReference type="Pfam" id="PF04265">
    <property type="entry name" value="TPK_B1_binding"/>
    <property type="match status" value="1"/>
</dbReference>
<dbReference type="EC" id="2.7.6.2" evidence="5"/>
<evidence type="ECO:0000259" key="6">
    <source>
        <dbReference type="SMART" id="SM00983"/>
    </source>
</evidence>
<evidence type="ECO:0000313" key="8">
    <source>
        <dbReference type="Proteomes" id="UP000236199"/>
    </source>
</evidence>
<dbReference type="GO" id="GO:0009229">
    <property type="term" value="P:thiamine diphosphate biosynthetic process"/>
    <property type="evidence" value="ECO:0007669"/>
    <property type="project" value="InterPro"/>
</dbReference>
<feature type="domain" description="Thiamin pyrophosphokinase thiamin-binding" evidence="6">
    <location>
        <begin position="140"/>
        <end position="209"/>
    </location>
</feature>
<dbReference type="SUPFAM" id="SSF63862">
    <property type="entry name" value="Thiamin pyrophosphokinase, substrate-binding domain"/>
    <property type="match status" value="1"/>
</dbReference>
<dbReference type="InterPro" id="IPR007373">
    <property type="entry name" value="Thiamin_PyroPKinase_B1-bd"/>
</dbReference>
<evidence type="ECO:0000256" key="3">
    <source>
        <dbReference type="ARBA" id="ARBA00022777"/>
    </source>
</evidence>
<keyword evidence="1" id="KW-0808">Transferase</keyword>
<evidence type="ECO:0000313" key="7">
    <source>
        <dbReference type="EMBL" id="PNR97444.1"/>
    </source>
</evidence>
<dbReference type="SMART" id="SM00983">
    <property type="entry name" value="TPK_B1_binding"/>
    <property type="match status" value="1"/>
</dbReference>
<dbReference type="NCBIfam" id="TIGR01378">
    <property type="entry name" value="thi_PPkinase"/>
    <property type="match status" value="1"/>
</dbReference>
<dbReference type="PANTHER" id="PTHR41299:SF1">
    <property type="entry name" value="THIAMINE PYROPHOSPHOKINASE"/>
    <property type="match status" value="1"/>
</dbReference>
<dbReference type="InterPro" id="IPR053149">
    <property type="entry name" value="TPK"/>
</dbReference>
<keyword evidence="8" id="KW-1185">Reference proteome</keyword>
<keyword evidence="4" id="KW-0067">ATP-binding</keyword>
<reference evidence="7 8" key="1">
    <citation type="submission" date="2013-12" db="EMBL/GenBank/DDBJ databases">
        <title>Comparative genomics of Petrotoga isolates.</title>
        <authorList>
            <person name="Nesbo C.L."/>
            <person name="Charchuk R."/>
            <person name="Chow K."/>
        </authorList>
    </citation>
    <scope>NUCLEOTIDE SEQUENCE [LARGE SCALE GENOMIC DNA]</scope>
    <source>
        <strain evidence="7 8">DSM 10691</strain>
    </source>
</reference>
<dbReference type="GO" id="GO:0006772">
    <property type="term" value="P:thiamine metabolic process"/>
    <property type="evidence" value="ECO:0007669"/>
    <property type="project" value="UniProtKB-UniRule"/>
</dbReference>
<protein>
    <recommendedName>
        <fullName evidence="5">Thiamine diphosphokinase</fullName>
        <ecNumber evidence="5">2.7.6.2</ecNumber>
    </recommendedName>
</protein>
<dbReference type="GO" id="GO:0005524">
    <property type="term" value="F:ATP binding"/>
    <property type="evidence" value="ECO:0007669"/>
    <property type="project" value="UniProtKB-KW"/>
</dbReference>